<gene>
    <name evidence="2" type="ORF">WISP_78886</name>
</gene>
<evidence type="ECO:0000256" key="1">
    <source>
        <dbReference type="SAM" id="MobiDB-lite"/>
    </source>
</evidence>
<name>A0ABQ9D5H2_9PASS</name>
<organism evidence="2 3">
    <name type="scientific">Willisornis vidua</name>
    <name type="common">Xingu scale-backed antbird</name>
    <dbReference type="NCBI Taxonomy" id="1566151"/>
    <lineage>
        <taxon>Eukaryota</taxon>
        <taxon>Metazoa</taxon>
        <taxon>Chordata</taxon>
        <taxon>Craniata</taxon>
        <taxon>Vertebrata</taxon>
        <taxon>Euteleostomi</taxon>
        <taxon>Archelosauria</taxon>
        <taxon>Archosauria</taxon>
        <taxon>Dinosauria</taxon>
        <taxon>Saurischia</taxon>
        <taxon>Theropoda</taxon>
        <taxon>Coelurosauria</taxon>
        <taxon>Aves</taxon>
        <taxon>Neognathae</taxon>
        <taxon>Neoaves</taxon>
        <taxon>Telluraves</taxon>
        <taxon>Australaves</taxon>
        <taxon>Passeriformes</taxon>
        <taxon>Thamnophilidae</taxon>
        <taxon>Willisornis</taxon>
    </lineage>
</organism>
<evidence type="ECO:0000313" key="3">
    <source>
        <dbReference type="Proteomes" id="UP001145742"/>
    </source>
</evidence>
<feature type="region of interest" description="Disordered" evidence="1">
    <location>
        <begin position="173"/>
        <end position="207"/>
    </location>
</feature>
<dbReference type="Proteomes" id="UP001145742">
    <property type="component" value="Unassembled WGS sequence"/>
</dbReference>
<reference evidence="2" key="1">
    <citation type="submission" date="2019-10" db="EMBL/GenBank/DDBJ databases">
        <authorList>
            <person name="Soares A.E.R."/>
            <person name="Aleixo A."/>
            <person name="Schneider P."/>
            <person name="Miyaki C.Y."/>
            <person name="Schneider M.P."/>
            <person name="Mello C."/>
            <person name="Vasconcelos A.T.R."/>
        </authorList>
    </citation>
    <scope>NUCLEOTIDE SEQUENCE</scope>
    <source>
        <tissue evidence="2">Muscle</tissue>
    </source>
</reference>
<evidence type="ECO:0000313" key="2">
    <source>
        <dbReference type="EMBL" id="KAJ7415305.1"/>
    </source>
</evidence>
<sequence length="207" mass="23334">MRCIQKGENIAGQQLQPEKRQLRIWESNSPEDTKVSEVGVGGDTPGTEHDICLQPVRQPMVRQLCPCSPWRSMVGQRNTCTLWRTPCQSRWMPKGVHDSHGKSVLEKTPGIAPGSMEREAHTGAGLLACTPWEGSPLELLMGNFSPWKRFMLEQLFVEDLILWERLHTGAEEECNEAEEQRKHDDTTTVPILQSPAPLQGRKWGNGK</sequence>
<proteinExistence type="predicted"/>
<accession>A0ABQ9D5H2</accession>
<protein>
    <submittedName>
        <fullName evidence="2">Uncharacterized protein</fullName>
    </submittedName>
</protein>
<dbReference type="EMBL" id="WHWB01033962">
    <property type="protein sequence ID" value="KAJ7415305.1"/>
    <property type="molecule type" value="Genomic_DNA"/>
</dbReference>
<keyword evidence="3" id="KW-1185">Reference proteome</keyword>
<comment type="caution">
    <text evidence="2">The sequence shown here is derived from an EMBL/GenBank/DDBJ whole genome shotgun (WGS) entry which is preliminary data.</text>
</comment>